<dbReference type="Proteomes" id="UP000594638">
    <property type="component" value="Unassembled WGS sequence"/>
</dbReference>
<dbReference type="Gramene" id="OE9A098756T1">
    <property type="protein sequence ID" value="OE9A098756C1"/>
    <property type="gene ID" value="OE9A098756"/>
</dbReference>
<evidence type="ECO:0000313" key="1">
    <source>
        <dbReference type="EMBL" id="CAA3016942.1"/>
    </source>
</evidence>
<organism evidence="1 2">
    <name type="scientific">Olea europaea subsp. europaea</name>
    <dbReference type="NCBI Taxonomy" id="158383"/>
    <lineage>
        <taxon>Eukaryota</taxon>
        <taxon>Viridiplantae</taxon>
        <taxon>Streptophyta</taxon>
        <taxon>Embryophyta</taxon>
        <taxon>Tracheophyta</taxon>
        <taxon>Spermatophyta</taxon>
        <taxon>Magnoliopsida</taxon>
        <taxon>eudicotyledons</taxon>
        <taxon>Gunneridae</taxon>
        <taxon>Pentapetalae</taxon>
        <taxon>asterids</taxon>
        <taxon>lamiids</taxon>
        <taxon>Lamiales</taxon>
        <taxon>Oleaceae</taxon>
        <taxon>Oleeae</taxon>
        <taxon>Olea</taxon>
    </lineage>
</organism>
<name>A0A8S0ULW7_OLEEU</name>
<accession>A0A8S0ULW7</accession>
<proteinExistence type="predicted"/>
<protein>
    <submittedName>
        <fullName evidence="1">Uncharacterized protein</fullName>
    </submittedName>
</protein>
<dbReference type="EMBL" id="CACTIH010007660">
    <property type="protein sequence ID" value="CAA3016942.1"/>
    <property type="molecule type" value="Genomic_DNA"/>
</dbReference>
<keyword evidence="2" id="KW-1185">Reference proteome</keyword>
<reference evidence="1 2" key="1">
    <citation type="submission" date="2019-12" db="EMBL/GenBank/DDBJ databases">
        <authorList>
            <person name="Alioto T."/>
            <person name="Alioto T."/>
            <person name="Gomez Garrido J."/>
        </authorList>
    </citation>
    <scope>NUCLEOTIDE SEQUENCE [LARGE SCALE GENOMIC DNA]</scope>
</reference>
<evidence type="ECO:0000313" key="2">
    <source>
        <dbReference type="Proteomes" id="UP000594638"/>
    </source>
</evidence>
<sequence length="174" mass="19449">MGCLFERKAGSTEMLTHGKTTLTVITTLRRVESRDVVHRRTRLRAIAALRKLNFENTGVEEALSTKDKALGDCNYEPLGYCSFEKAGLAEALSHRSMRLLVIAAFRKRSSKDAILKEDEALCDCNFEKGCSNRGTIPLEDEALGDCSFEKARVAETLSHRRTRLLMIAALRKQG</sequence>
<gene>
    <name evidence="1" type="ORF">OLEA9_A098756</name>
</gene>
<dbReference type="AlphaFoldDB" id="A0A8S0ULW7"/>
<comment type="caution">
    <text evidence="1">The sequence shown here is derived from an EMBL/GenBank/DDBJ whole genome shotgun (WGS) entry which is preliminary data.</text>
</comment>